<dbReference type="InterPro" id="IPR029044">
    <property type="entry name" value="Nucleotide-diphossugar_trans"/>
</dbReference>
<protein>
    <submittedName>
        <fullName evidence="1">Heparosan synthase B</fullName>
    </submittedName>
</protein>
<dbReference type="AlphaFoldDB" id="I7CAL0"/>
<evidence type="ECO:0000313" key="1">
    <source>
        <dbReference type="EMBL" id="AFO48879.1"/>
    </source>
</evidence>
<dbReference type="KEGG" id="ppx:T1E_3042"/>
<sequence>MVVSLCSIPERAELLRQVLASLAPQVDAMHVYLDRYDSIPDFVRNCHPQVTAYLSKDHPGLRDNGKFLAFSTLAEDCYYFTADDDIVYPPDYVASMVRRIEDYERQAVIGVHGVLLPEQAEGYFTSFRKVHMFKKELERDALVNNLGTGTVAFHSGLLRGLDLTHFGTPGMADLHLSVFCKQRDIPMVALARPEDWLQELPSPNTSLYNEFRQADDQQSALIRAHKPWGYAAISKAVAGASMRATKPDTGERLQRLIPLLHACLK</sequence>
<dbReference type="Proteomes" id="UP000006503">
    <property type="component" value="Chromosome"/>
</dbReference>
<organism evidence="1 2">
    <name type="scientific">Pseudomonas putida (strain DOT-T1E)</name>
    <dbReference type="NCBI Taxonomy" id="1196325"/>
    <lineage>
        <taxon>Bacteria</taxon>
        <taxon>Pseudomonadati</taxon>
        <taxon>Pseudomonadota</taxon>
        <taxon>Gammaproteobacteria</taxon>
        <taxon>Pseudomonadales</taxon>
        <taxon>Pseudomonadaceae</taxon>
        <taxon>Pseudomonas</taxon>
    </lineage>
</organism>
<name>I7CAL0_PSEPT</name>
<dbReference type="SUPFAM" id="SSF53448">
    <property type="entry name" value="Nucleotide-diphospho-sugar transferases"/>
    <property type="match status" value="1"/>
</dbReference>
<dbReference type="EMBL" id="CP003734">
    <property type="protein sequence ID" value="AFO48879.1"/>
    <property type="molecule type" value="Genomic_DNA"/>
</dbReference>
<dbReference type="PATRIC" id="fig|1196325.3.peg.3006"/>
<gene>
    <name evidence="1" type="ordered locus">T1E_3042</name>
</gene>
<reference evidence="2" key="1">
    <citation type="journal article" date="2013" name="Microb. Biotechnol.">
        <title>Metabolic potential of the organic-solvent tolerant Pseudomonas putida DOT-T1E deduced from its annotated genome.</title>
        <authorList>
            <person name="Udaondo Z."/>
            <person name="Molina L."/>
            <person name="Daniels C."/>
            <person name="Gomez M.J."/>
            <person name="Molina-Henares M.A."/>
            <person name="Matilla M.A."/>
            <person name="Roca A."/>
            <person name="Fernandez M."/>
            <person name="Duque E."/>
            <person name="Segura A."/>
            <person name="Ramos J.L."/>
        </authorList>
    </citation>
    <scope>NUCLEOTIDE SEQUENCE [LARGE SCALE GENOMIC DNA]</scope>
    <source>
        <strain evidence="2">DOT-T1E</strain>
    </source>
</reference>
<proteinExistence type="predicted"/>
<accession>I7CAL0</accession>
<dbReference type="HOGENOM" id="CLU_1049159_0_0_6"/>
<evidence type="ECO:0000313" key="2">
    <source>
        <dbReference type="Proteomes" id="UP000006503"/>
    </source>
</evidence>